<keyword evidence="1" id="KW-0472">Membrane</keyword>
<name>A0A4Y8L098_9BACT</name>
<dbReference type="EMBL" id="SOML01000007">
    <property type="protein sequence ID" value="TFD95667.1"/>
    <property type="molecule type" value="Genomic_DNA"/>
</dbReference>
<keyword evidence="3" id="KW-1185">Reference proteome</keyword>
<organism evidence="2 3">
    <name type="scientific">Dysgonomonas capnocytophagoides</name>
    <dbReference type="NCBI Taxonomy" id="45254"/>
    <lineage>
        <taxon>Bacteria</taxon>
        <taxon>Pseudomonadati</taxon>
        <taxon>Bacteroidota</taxon>
        <taxon>Bacteroidia</taxon>
        <taxon>Bacteroidales</taxon>
        <taxon>Dysgonomonadaceae</taxon>
        <taxon>Dysgonomonas</taxon>
    </lineage>
</organism>
<dbReference type="AlphaFoldDB" id="A0A4Y8L098"/>
<keyword evidence="1" id="KW-0812">Transmembrane</keyword>
<evidence type="ECO:0000313" key="3">
    <source>
        <dbReference type="Proteomes" id="UP000297861"/>
    </source>
</evidence>
<dbReference type="PROSITE" id="PS51257">
    <property type="entry name" value="PROKAR_LIPOPROTEIN"/>
    <property type="match status" value="1"/>
</dbReference>
<feature type="transmembrane region" description="Helical" evidence="1">
    <location>
        <begin position="7"/>
        <end position="31"/>
    </location>
</feature>
<comment type="caution">
    <text evidence="2">The sequence shown here is derived from an EMBL/GenBank/DDBJ whole genome shotgun (WGS) entry which is preliminary data.</text>
</comment>
<dbReference type="Proteomes" id="UP000297861">
    <property type="component" value="Unassembled WGS sequence"/>
</dbReference>
<accession>A0A4Y8L098</accession>
<keyword evidence="1" id="KW-1133">Transmembrane helix</keyword>
<feature type="transmembrane region" description="Helical" evidence="1">
    <location>
        <begin position="37"/>
        <end position="58"/>
    </location>
</feature>
<protein>
    <submittedName>
        <fullName evidence="2">Uncharacterized protein</fullName>
    </submittedName>
</protein>
<evidence type="ECO:0000313" key="2">
    <source>
        <dbReference type="EMBL" id="TFD95667.1"/>
    </source>
</evidence>
<reference evidence="2 3" key="1">
    <citation type="submission" date="2019-03" db="EMBL/GenBank/DDBJ databases">
        <title>San Antonio Military Medical Center submission to MRSN (WRAIR), pending publication.</title>
        <authorList>
            <person name="Blyth D.M."/>
            <person name="Mccarthy S.L."/>
            <person name="Schall S.E."/>
            <person name="Stam J.A."/>
            <person name="Ong A.C."/>
            <person name="Mcgann P.T."/>
        </authorList>
    </citation>
    <scope>NUCLEOTIDE SEQUENCE [LARGE SCALE GENOMIC DNA]</scope>
    <source>
        <strain evidence="2 3">MRSN571793</strain>
    </source>
</reference>
<dbReference type="RefSeq" id="WP_134436686.1">
    <property type="nucleotide sequence ID" value="NZ_JAWZLG010000074.1"/>
</dbReference>
<evidence type="ECO:0000256" key="1">
    <source>
        <dbReference type="SAM" id="Phobius"/>
    </source>
</evidence>
<gene>
    <name evidence="2" type="ORF">E2605_12595</name>
</gene>
<dbReference type="OrthoDB" id="1095974at2"/>
<proteinExistence type="predicted"/>
<sequence length="74" mass="8034">MKLKFQLLTSAVLIIVGCGLLIAGFCVPPIGIIDTSILIAFGEILTFVGAIFGIDYTYKVRVLNTKEDRNDDGK</sequence>